<organism evidence="2 3">
    <name type="scientific">Scophthalmus maximus</name>
    <name type="common">Turbot</name>
    <name type="synonym">Psetta maxima</name>
    <dbReference type="NCBI Taxonomy" id="52904"/>
    <lineage>
        <taxon>Eukaryota</taxon>
        <taxon>Metazoa</taxon>
        <taxon>Chordata</taxon>
        <taxon>Craniata</taxon>
        <taxon>Vertebrata</taxon>
        <taxon>Euteleostomi</taxon>
        <taxon>Actinopterygii</taxon>
        <taxon>Neopterygii</taxon>
        <taxon>Teleostei</taxon>
        <taxon>Neoteleostei</taxon>
        <taxon>Acanthomorphata</taxon>
        <taxon>Carangaria</taxon>
        <taxon>Pleuronectiformes</taxon>
        <taxon>Pleuronectoidei</taxon>
        <taxon>Scophthalmidae</taxon>
        <taxon>Scophthalmus</taxon>
    </lineage>
</organism>
<evidence type="ECO:0000313" key="3">
    <source>
        <dbReference type="Proteomes" id="UP000246464"/>
    </source>
</evidence>
<reference evidence="2 3" key="1">
    <citation type="submission" date="2017-12" db="EMBL/GenBank/DDBJ databases">
        <title>Integrating genomic resources of turbot (Scophthalmus maximus) in depth evaluation of genetic and physical mapping variation across individuals.</title>
        <authorList>
            <person name="Martinez P."/>
        </authorList>
    </citation>
    <scope>NUCLEOTIDE SEQUENCE [LARGE SCALE GENOMIC DNA]</scope>
</reference>
<feature type="region of interest" description="Disordered" evidence="1">
    <location>
        <begin position="1"/>
        <end position="22"/>
    </location>
</feature>
<dbReference type="Proteomes" id="UP000246464">
    <property type="component" value="Chromosome 14"/>
</dbReference>
<protein>
    <submittedName>
        <fullName evidence="2">Uncharacterized protein</fullName>
    </submittedName>
</protein>
<dbReference type="AlphaFoldDB" id="A0A2U9CES5"/>
<proteinExistence type="predicted"/>
<name>A0A2U9CES5_SCOMX</name>
<evidence type="ECO:0000256" key="1">
    <source>
        <dbReference type="SAM" id="MobiDB-lite"/>
    </source>
</evidence>
<sequence>MGASGKRPCHPGSPNTRVEPQPLTAECVRIPIRFPPASVDLLERPGQERLRAEASDVCKVIPLISHNSDNRSMSVAAL</sequence>
<dbReference type="EMBL" id="CP026256">
    <property type="protein sequence ID" value="AWP13372.1"/>
    <property type="molecule type" value="Genomic_DNA"/>
</dbReference>
<accession>A0A2U9CES5</accession>
<evidence type="ECO:0000313" key="2">
    <source>
        <dbReference type="EMBL" id="AWP13372.1"/>
    </source>
</evidence>
<keyword evidence="3" id="KW-1185">Reference proteome</keyword>
<gene>
    <name evidence="2" type="ORF">SMAX5B_018480</name>
</gene>